<dbReference type="AlphaFoldDB" id="A0AAD6RC84"/>
<evidence type="ECO:0000313" key="2">
    <source>
        <dbReference type="Proteomes" id="UP001164929"/>
    </source>
</evidence>
<reference evidence="1" key="1">
    <citation type="journal article" date="2023" name="Mol. Ecol. Resour.">
        <title>Chromosome-level genome assembly of a triploid poplar Populus alba 'Berolinensis'.</title>
        <authorList>
            <person name="Chen S."/>
            <person name="Yu Y."/>
            <person name="Wang X."/>
            <person name="Wang S."/>
            <person name="Zhang T."/>
            <person name="Zhou Y."/>
            <person name="He R."/>
            <person name="Meng N."/>
            <person name="Wang Y."/>
            <person name="Liu W."/>
            <person name="Liu Z."/>
            <person name="Liu J."/>
            <person name="Guo Q."/>
            <person name="Huang H."/>
            <person name="Sederoff R.R."/>
            <person name="Wang G."/>
            <person name="Qu G."/>
            <person name="Chen S."/>
        </authorList>
    </citation>
    <scope>NUCLEOTIDE SEQUENCE</scope>
    <source>
        <strain evidence="1">SC-2020</strain>
    </source>
</reference>
<comment type="caution">
    <text evidence="1">The sequence shown here is derived from an EMBL/GenBank/DDBJ whole genome shotgun (WGS) entry which is preliminary data.</text>
</comment>
<gene>
    <name evidence="1" type="ORF">NC653_005441</name>
</gene>
<evidence type="ECO:0000313" key="1">
    <source>
        <dbReference type="EMBL" id="KAJ7006092.1"/>
    </source>
</evidence>
<dbReference type="PROSITE" id="PS51257">
    <property type="entry name" value="PROKAR_LIPOPROTEIN"/>
    <property type="match status" value="1"/>
</dbReference>
<proteinExistence type="predicted"/>
<dbReference type="Proteomes" id="UP001164929">
    <property type="component" value="Chromosome 2"/>
</dbReference>
<dbReference type="EMBL" id="JAQIZT010000002">
    <property type="protein sequence ID" value="KAJ7006092.1"/>
    <property type="molecule type" value="Genomic_DNA"/>
</dbReference>
<protein>
    <submittedName>
        <fullName evidence="1">Uncharacterized protein</fullName>
    </submittedName>
</protein>
<name>A0AAD6RC84_9ROSI</name>
<keyword evidence="2" id="KW-1185">Reference proteome</keyword>
<accession>A0AAD6RC84</accession>
<organism evidence="1 2">
    <name type="scientific">Populus alba x Populus x berolinensis</name>
    <dbReference type="NCBI Taxonomy" id="444605"/>
    <lineage>
        <taxon>Eukaryota</taxon>
        <taxon>Viridiplantae</taxon>
        <taxon>Streptophyta</taxon>
        <taxon>Embryophyta</taxon>
        <taxon>Tracheophyta</taxon>
        <taxon>Spermatophyta</taxon>
        <taxon>Magnoliopsida</taxon>
        <taxon>eudicotyledons</taxon>
        <taxon>Gunneridae</taxon>
        <taxon>Pentapetalae</taxon>
        <taxon>rosids</taxon>
        <taxon>fabids</taxon>
        <taxon>Malpighiales</taxon>
        <taxon>Salicaceae</taxon>
        <taxon>Saliceae</taxon>
        <taxon>Populus</taxon>
    </lineage>
</organism>
<sequence>MPPLSPRKGKFKFGSQTSTRTSTLYPAISGCLCTVNKFTSKETTHATAPIYLHQRAGNSSALSYTMRARIWAQVPDQ</sequence>